<dbReference type="EMBL" id="MU004234">
    <property type="protein sequence ID" value="KAF2669910.1"/>
    <property type="molecule type" value="Genomic_DNA"/>
</dbReference>
<sequence length="145" mass="15776">MASSGEPDLTSVGLSIEASGIVEAVQSIQTSLFTFACVVPESRRDINAVLKEVVSLHLFLQTLTHDLKSTGQDVPTRLAKQTYTLLKACQLVLGHIRQTIADFETRNDLFDSNSSIYGDMEFKQLHSSLTGLKIASGVLSKYSIA</sequence>
<evidence type="ECO:0008006" key="3">
    <source>
        <dbReference type="Google" id="ProtNLM"/>
    </source>
</evidence>
<evidence type="ECO:0000313" key="2">
    <source>
        <dbReference type="Proteomes" id="UP000799302"/>
    </source>
</evidence>
<keyword evidence="2" id="KW-1185">Reference proteome</keyword>
<protein>
    <recommendedName>
        <fullName evidence="3">Fungal N-terminal domain-containing protein</fullName>
    </recommendedName>
</protein>
<dbReference type="AlphaFoldDB" id="A0A6A6UDI4"/>
<gene>
    <name evidence="1" type="ORF">BT63DRAFT_423886</name>
</gene>
<dbReference type="Proteomes" id="UP000799302">
    <property type="component" value="Unassembled WGS sequence"/>
</dbReference>
<evidence type="ECO:0000313" key="1">
    <source>
        <dbReference type="EMBL" id="KAF2669910.1"/>
    </source>
</evidence>
<reference evidence="1" key="1">
    <citation type="journal article" date="2020" name="Stud. Mycol.">
        <title>101 Dothideomycetes genomes: a test case for predicting lifestyles and emergence of pathogens.</title>
        <authorList>
            <person name="Haridas S."/>
            <person name="Albert R."/>
            <person name="Binder M."/>
            <person name="Bloem J."/>
            <person name="Labutti K."/>
            <person name="Salamov A."/>
            <person name="Andreopoulos B."/>
            <person name="Baker S."/>
            <person name="Barry K."/>
            <person name="Bills G."/>
            <person name="Bluhm B."/>
            <person name="Cannon C."/>
            <person name="Castanera R."/>
            <person name="Culley D."/>
            <person name="Daum C."/>
            <person name="Ezra D."/>
            <person name="Gonzalez J."/>
            <person name="Henrissat B."/>
            <person name="Kuo A."/>
            <person name="Liang C."/>
            <person name="Lipzen A."/>
            <person name="Lutzoni F."/>
            <person name="Magnuson J."/>
            <person name="Mondo S."/>
            <person name="Nolan M."/>
            <person name="Ohm R."/>
            <person name="Pangilinan J."/>
            <person name="Park H.-J."/>
            <person name="Ramirez L."/>
            <person name="Alfaro M."/>
            <person name="Sun H."/>
            <person name="Tritt A."/>
            <person name="Yoshinaga Y."/>
            <person name="Zwiers L.-H."/>
            <person name="Turgeon B."/>
            <person name="Goodwin S."/>
            <person name="Spatafora J."/>
            <person name="Crous P."/>
            <person name="Grigoriev I."/>
        </authorList>
    </citation>
    <scope>NUCLEOTIDE SEQUENCE</scope>
    <source>
        <strain evidence="1">CBS 115976</strain>
    </source>
</reference>
<accession>A0A6A6UDI4</accession>
<proteinExistence type="predicted"/>
<organism evidence="1 2">
    <name type="scientific">Microthyrium microscopicum</name>
    <dbReference type="NCBI Taxonomy" id="703497"/>
    <lineage>
        <taxon>Eukaryota</taxon>
        <taxon>Fungi</taxon>
        <taxon>Dikarya</taxon>
        <taxon>Ascomycota</taxon>
        <taxon>Pezizomycotina</taxon>
        <taxon>Dothideomycetes</taxon>
        <taxon>Dothideomycetes incertae sedis</taxon>
        <taxon>Microthyriales</taxon>
        <taxon>Microthyriaceae</taxon>
        <taxon>Microthyrium</taxon>
    </lineage>
</organism>
<dbReference type="OrthoDB" id="4161316at2759"/>
<name>A0A6A6UDI4_9PEZI</name>